<keyword evidence="1" id="KW-0472">Membrane</keyword>
<dbReference type="PANTHER" id="PTHR36853:SF1">
    <property type="entry name" value="DUF3844 DOMAIN-CONTAINING PROTEIN"/>
    <property type="match status" value="1"/>
</dbReference>
<keyword evidence="2" id="KW-0732">Signal</keyword>
<feature type="transmembrane region" description="Helical" evidence="1">
    <location>
        <begin position="353"/>
        <end position="372"/>
    </location>
</feature>
<dbReference type="Pfam" id="PF12955">
    <property type="entry name" value="Vps3844_C"/>
    <property type="match status" value="1"/>
</dbReference>
<evidence type="ECO:0008006" key="7">
    <source>
        <dbReference type="Google" id="ProtNLM"/>
    </source>
</evidence>
<keyword evidence="6" id="KW-1185">Reference proteome</keyword>
<keyword evidence="1" id="KW-1133">Transmembrane helix</keyword>
<evidence type="ECO:0000256" key="1">
    <source>
        <dbReference type="SAM" id="Phobius"/>
    </source>
</evidence>
<dbReference type="EMBL" id="CAJVRL010000049">
    <property type="protein sequence ID" value="CAG8953076.1"/>
    <property type="molecule type" value="Genomic_DNA"/>
</dbReference>
<reference evidence="5" key="1">
    <citation type="submission" date="2021-07" db="EMBL/GenBank/DDBJ databases">
        <authorList>
            <person name="Durling M."/>
        </authorList>
    </citation>
    <scope>NUCLEOTIDE SEQUENCE</scope>
</reference>
<name>A0A9N9PN47_9HELO</name>
<feature type="domain" description="Vacuolar sorting protein Vps3844 C-terminal" evidence="3">
    <location>
        <begin position="274"/>
        <end position="388"/>
    </location>
</feature>
<dbReference type="AlphaFoldDB" id="A0A9N9PN47"/>
<dbReference type="InterPro" id="IPR024382">
    <property type="entry name" value="Vps3844_C"/>
</dbReference>
<organism evidence="5 6">
    <name type="scientific">Hymenoscyphus fraxineus</name>
    <dbReference type="NCBI Taxonomy" id="746836"/>
    <lineage>
        <taxon>Eukaryota</taxon>
        <taxon>Fungi</taxon>
        <taxon>Dikarya</taxon>
        <taxon>Ascomycota</taxon>
        <taxon>Pezizomycotina</taxon>
        <taxon>Leotiomycetes</taxon>
        <taxon>Helotiales</taxon>
        <taxon>Helotiaceae</taxon>
        <taxon>Hymenoscyphus</taxon>
    </lineage>
</organism>
<feature type="signal peptide" evidence="2">
    <location>
        <begin position="1"/>
        <end position="18"/>
    </location>
</feature>
<accession>A0A9N9PN47</accession>
<comment type="caution">
    <text evidence="5">The sequence shown here is derived from an EMBL/GenBank/DDBJ whole genome shotgun (WGS) entry which is preliminary data.</text>
</comment>
<dbReference type="GO" id="GO:0005783">
    <property type="term" value="C:endoplasmic reticulum"/>
    <property type="evidence" value="ECO:0007669"/>
    <property type="project" value="TreeGrafter"/>
</dbReference>
<feature type="chain" id="PRO_5040454528" description="DUF3844 domain-containing protein" evidence="2">
    <location>
        <begin position="19"/>
        <end position="395"/>
    </location>
</feature>
<evidence type="ECO:0000313" key="5">
    <source>
        <dbReference type="EMBL" id="CAG8953076.1"/>
    </source>
</evidence>
<evidence type="ECO:0000256" key="2">
    <source>
        <dbReference type="SAM" id="SignalP"/>
    </source>
</evidence>
<gene>
    <name evidence="5" type="ORF">HYFRA_00003271</name>
</gene>
<evidence type="ECO:0000259" key="4">
    <source>
        <dbReference type="Pfam" id="PF21656"/>
    </source>
</evidence>
<dbReference type="Proteomes" id="UP000696280">
    <property type="component" value="Unassembled WGS sequence"/>
</dbReference>
<dbReference type="PANTHER" id="PTHR36853">
    <property type="entry name" value="EXPRESSED PROTEIN"/>
    <property type="match status" value="1"/>
</dbReference>
<feature type="domain" description="Vacuolar sorting protein Vps3844 N-terminal" evidence="4">
    <location>
        <begin position="40"/>
        <end position="143"/>
    </location>
</feature>
<dbReference type="OrthoDB" id="5583277at2759"/>
<dbReference type="InterPro" id="IPR049205">
    <property type="entry name" value="Vps3844_N"/>
</dbReference>
<dbReference type="InterPro" id="IPR053065">
    <property type="entry name" value="Archenteron_Induction-Rel"/>
</dbReference>
<protein>
    <recommendedName>
        <fullName evidence="7">DUF3844 domain-containing protein</fullName>
    </recommendedName>
</protein>
<sequence length="395" mass="42200">MKLSTSLLVPALIGAASASSEATAYIYQGKQLSHSSKPATLTPEQARLVLAQRLGTSRYHDLASSASESTLSYINTFGGVQESLFDDDALEQVPELVLIVEGVSSQSAKSLLSAQESIKPAFSILSPPPMKANSQLVSDLNAQAGQTADCPLEDAINPNEAKCWNGKSKVIHIDLGSDRDSEIVRLMTAQQRFIRWAEKEEMNTVLVLMPESARLSKSSPNPYGVYEQASKVPLGRRHSEEIISGSAPPHTVAKQASKPANSSAPLLKGVQPVCHSTLESCQTLTNQCSGHGSCFKKYGGKSPCFTCACATMNETYWFSGNPGNKKAPANKKAYRLVNYGGPACQKKDISGPFWLIAGFTIVIIGLVSWAIGMMFSIGEEKLPGVIGAGVSSKTR</sequence>
<evidence type="ECO:0000259" key="3">
    <source>
        <dbReference type="Pfam" id="PF12955"/>
    </source>
</evidence>
<keyword evidence="1" id="KW-0812">Transmembrane</keyword>
<proteinExistence type="predicted"/>
<evidence type="ECO:0000313" key="6">
    <source>
        <dbReference type="Proteomes" id="UP000696280"/>
    </source>
</evidence>
<dbReference type="Pfam" id="PF21656">
    <property type="entry name" value="DUF6859"/>
    <property type="match status" value="1"/>
</dbReference>